<dbReference type="OrthoDB" id="921445at2"/>
<proteinExistence type="predicted"/>
<sequence length="394" mass="45934">MKRFIFIILTIILGHQGYSQITFEKGYFIDNANQKVECLIKNMDWGGTPTEFVYKTSEDGPTQKGTINLIKEFGLYNIGKFVRKTVDIDRSAEGIRNLTYNKNPEFQEERLFLKVLVEGKASLYEYVDTGLVRYFYTVDNSDIEQLVFKSYRAPLNQVGKNNQYKQQLHNDLQCSSINVKKIENLNYRESDLSRFFIEYNKCSNAAYTDFREKRKTKFLNLSIRPGIRSSSYSLENNILSSRNADFGSQVGFTIGLEAEFILPFNKNKWAILLEPTYQYYKAEGESRYQTLKLDYKSLEIPIGGRHYFFISPKSKVFVNASLVFDISNSKIEFETMPDVNIKSNLNFAFGLGYKFNDRYSLELRYFTNRNIIESYVNYDSEYKSVAVLLGYTLF</sequence>
<accession>A0A1M6HF31</accession>
<dbReference type="EMBL" id="FQYV01000011">
    <property type="protein sequence ID" value="SHJ20815.1"/>
    <property type="molecule type" value="Genomic_DNA"/>
</dbReference>
<dbReference type="STRING" id="797419.SAMN05216556_11274"/>
<keyword evidence="2" id="KW-1185">Reference proteome</keyword>
<protein>
    <recommendedName>
        <fullName evidence="3">Outer membrane protein beta-barrel domain-containing protein</fullName>
    </recommendedName>
</protein>
<dbReference type="AlphaFoldDB" id="A0A1M6HF31"/>
<evidence type="ECO:0008006" key="3">
    <source>
        <dbReference type="Google" id="ProtNLM"/>
    </source>
</evidence>
<reference evidence="2" key="1">
    <citation type="submission" date="2016-11" db="EMBL/GenBank/DDBJ databases">
        <authorList>
            <person name="Varghese N."/>
            <person name="Submissions S."/>
        </authorList>
    </citation>
    <scope>NUCLEOTIDE SEQUENCE [LARGE SCALE GENOMIC DNA]</scope>
    <source>
        <strain evidence="2">DSM 26349</strain>
    </source>
</reference>
<name>A0A1M6HF31_9FLAO</name>
<dbReference type="InterPro" id="IPR011250">
    <property type="entry name" value="OMP/PagP_B-barrel"/>
</dbReference>
<dbReference type="Proteomes" id="UP000184172">
    <property type="component" value="Unassembled WGS sequence"/>
</dbReference>
<organism evidence="1 2">
    <name type="scientific">Aequorivita viscosa</name>
    <dbReference type="NCBI Taxonomy" id="797419"/>
    <lineage>
        <taxon>Bacteria</taxon>
        <taxon>Pseudomonadati</taxon>
        <taxon>Bacteroidota</taxon>
        <taxon>Flavobacteriia</taxon>
        <taxon>Flavobacteriales</taxon>
        <taxon>Flavobacteriaceae</taxon>
        <taxon>Aequorivita</taxon>
    </lineage>
</organism>
<dbReference type="SUPFAM" id="SSF56925">
    <property type="entry name" value="OMPA-like"/>
    <property type="match status" value="1"/>
</dbReference>
<gene>
    <name evidence="1" type="ORF">SAMN04487908_11173</name>
</gene>
<evidence type="ECO:0000313" key="2">
    <source>
        <dbReference type="Proteomes" id="UP000184172"/>
    </source>
</evidence>
<dbReference type="RefSeq" id="WP_073217927.1">
    <property type="nucleotide sequence ID" value="NZ_FNNS01000012.1"/>
</dbReference>
<evidence type="ECO:0000313" key="1">
    <source>
        <dbReference type="EMBL" id="SHJ20815.1"/>
    </source>
</evidence>